<dbReference type="Proteomes" id="UP000014977">
    <property type="component" value="Unassembled WGS sequence"/>
</dbReference>
<sequence>METDHRSIGDLFYACCDEFRNISFIVFGWRTITRNGHFSALRPPLTERIHIFYRESEKNPTYHPPAFSNPSRTENPGPYPSNSLALPISASECLTSPGRKSR</sequence>
<keyword evidence="3" id="KW-1185">Reference proteome</keyword>
<gene>
    <name evidence="2" type="ORF">dsmv_3436</name>
</gene>
<accession>S7TC25</accession>
<feature type="region of interest" description="Disordered" evidence="1">
    <location>
        <begin position="56"/>
        <end position="102"/>
    </location>
</feature>
<dbReference type="AlphaFoldDB" id="S7TC25"/>
<protein>
    <submittedName>
        <fullName evidence="2">Uncharacterized protein</fullName>
    </submittedName>
</protein>
<name>S7TC25_DESML</name>
<dbReference type="EMBL" id="ATHJ01000121">
    <property type="protein sequence ID" value="EPR34095.1"/>
    <property type="molecule type" value="Genomic_DNA"/>
</dbReference>
<evidence type="ECO:0000313" key="2">
    <source>
        <dbReference type="EMBL" id="EPR34095.1"/>
    </source>
</evidence>
<comment type="caution">
    <text evidence="2">The sequence shown here is derived from an EMBL/GenBank/DDBJ whole genome shotgun (WGS) entry which is preliminary data.</text>
</comment>
<organism evidence="2 3">
    <name type="scientific">Desulfococcus multivorans DSM 2059</name>
    <dbReference type="NCBI Taxonomy" id="1121405"/>
    <lineage>
        <taxon>Bacteria</taxon>
        <taxon>Pseudomonadati</taxon>
        <taxon>Thermodesulfobacteriota</taxon>
        <taxon>Desulfobacteria</taxon>
        <taxon>Desulfobacterales</taxon>
        <taxon>Desulfococcaceae</taxon>
        <taxon>Desulfococcus</taxon>
    </lineage>
</organism>
<evidence type="ECO:0000313" key="3">
    <source>
        <dbReference type="Proteomes" id="UP000014977"/>
    </source>
</evidence>
<reference evidence="2 3" key="1">
    <citation type="journal article" date="2013" name="Genome Announc.">
        <title>Draft genome sequences for three mercury-methylating, sulfate-reducing bacteria.</title>
        <authorList>
            <person name="Brown S.D."/>
            <person name="Hurt R.A.Jr."/>
            <person name="Gilmour C.C."/>
            <person name="Elias D.A."/>
        </authorList>
    </citation>
    <scope>NUCLEOTIDE SEQUENCE [LARGE SCALE GENOMIC DNA]</scope>
    <source>
        <strain evidence="2 3">DSM 2059</strain>
    </source>
</reference>
<evidence type="ECO:0000256" key="1">
    <source>
        <dbReference type="SAM" id="MobiDB-lite"/>
    </source>
</evidence>
<proteinExistence type="predicted"/>
<feature type="compositionally biased region" description="Polar residues" evidence="1">
    <location>
        <begin position="68"/>
        <end position="84"/>
    </location>
</feature>